<dbReference type="OrthoDB" id="5100912at2759"/>
<dbReference type="GeneID" id="25296139"/>
<dbReference type="VEuPathDB" id="FungiDB:Z518_08068"/>
<accession>A0A0D2I8E0</accession>
<dbReference type="EMBL" id="KN847480">
    <property type="protein sequence ID" value="KIX02129.1"/>
    <property type="molecule type" value="Genomic_DNA"/>
</dbReference>
<evidence type="ECO:0000313" key="1">
    <source>
        <dbReference type="EMBL" id="KIX02129.1"/>
    </source>
</evidence>
<keyword evidence="2" id="KW-1185">Reference proteome</keyword>
<sequence>MAHGVDDVVDYDPLPVRHPSSDPVYGLSGNDIVWTCLSGYLLVEKSSCTVQNRTGWTWGWGFDVHNQESGKKFWLCKICHIRKKQNTIFATEGTWNQQKHIIRVHHHDKDGSITRKSKRLTILDIYKFDANRVSEQRALNGVVSSFSAERFRELLLAWAVHDGIEFRKLESKHFKAMLGYAHAATTLPGVVSAL</sequence>
<dbReference type="HOGENOM" id="CLU_1403146_0_0_1"/>
<evidence type="ECO:0008006" key="3">
    <source>
        <dbReference type="Google" id="ProtNLM"/>
    </source>
</evidence>
<name>A0A0D2I8E0_9EURO</name>
<dbReference type="RefSeq" id="XP_013269265.1">
    <property type="nucleotide sequence ID" value="XM_013413811.1"/>
</dbReference>
<reference evidence="1 2" key="1">
    <citation type="submission" date="2015-01" db="EMBL/GenBank/DDBJ databases">
        <title>The Genome Sequence of Rhinocladiella mackenzie CBS 650.93.</title>
        <authorList>
            <consortium name="The Broad Institute Genomics Platform"/>
            <person name="Cuomo C."/>
            <person name="de Hoog S."/>
            <person name="Gorbushina A."/>
            <person name="Stielow B."/>
            <person name="Teixiera M."/>
            <person name="Abouelleil A."/>
            <person name="Chapman S.B."/>
            <person name="Priest M."/>
            <person name="Young S.K."/>
            <person name="Wortman J."/>
            <person name="Nusbaum C."/>
            <person name="Birren B."/>
        </authorList>
    </citation>
    <scope>NUCLEOTIDE SEQUENCE [LARGE SCALE GENOMIC DNA]</scope>
    <source>
        <strain evidence="1 2">CBS 650.93</strain>
    </source>
</reference>
<gene>
    <name evidence="1" type="ORF">Z518_08068</name>
</gene>
<evidence type="ECO:0000313" key="2">
    <source>
        <dbReference type="Proteomes" id="UP000053617"/>
    </source>
</evidence>
<protein>
    <recommendedName>
        <fullName evidence="3">BED-type domain-containing protein</fullName>
    </recommendedName>
</protein>
<organism evidence="1 2">
    <name type="scientific">Rhinocladiella mackenziei CBS 650.93</name>
    <dbReference type="NCBI Taxonomy" id="1442369"/>
    <lineage>
        <taxon>Eukaryota</taxon>
        <taxon>Fungi</taxon>
        <taxon>Dikarya</taxon>
        <taxon>Ascomycota</taxon>
        <taxon>Pezizomycotina</taxon>
        <taxon>Eurotiomycetes</taxon>
        <taxon>Chaetothyriomycetidae</taxon>
        <taxon>Chaetothyriales</taxon>
        <taxon>Herpotrichiellaceae</taxon>
        <taxon>Rhinocladiella</taxon>
    </lineage>
</organism>
<dbReference type="AlphaFoldDB" id="A0A0D2I8E0"/>
<proteinExistence type="predicted"/>
<dbReference type="Proteomes" id="UP000053617">
    <property type="component" value="Unassembled WGS sequence"/>
</dbReference>